<feature type="domain" description="Calcineurin-like phosphoesterase" evidence="6">
    <location>
        <begin position="46"/>
        <end position="287"/>
    </location>
</feature>
<dbReference type="PROSITE" id="PS51257">
    <property type="entry name" value="PROKAR_LIPOPROTEIN"/>
    <property type="match status" value="1"/>
</dbReference>
<dbReference type="SUPFAM" id="SSF56300">
    <property type="entry name" value="Metallo-dependent phosphatases"/>
    <property type="match status" value="1"/>
</dbReference>
<feature type="chain" id="PRO_5044256543" evidence="5">
    <location>
        <begin position="29"/>
        <end position="446"/>
    </location>
</feature>
<dbReference type="InterPro" id="IPR004843">
    <property type="entry name" value="Calcineurin-like_PHP"/>
</dbReference>
<dbReference type="PIRSF" id="PIRSF034890">
    <property type="entry name" value="Pesteras_lmo2642"/>
    <property type="match status" value="1"/>
</dbReference>
<evidence type="ECO:0000313" key="9">
    <source>
        <dbReference type="Proteomes" id="UP000285054"/>
    </source>
</evidence>
<dbReference type="PANTHER" id="PTHR42988:SF2">
    <property type="entry name" value="CYCLIC NUCLEOTIDE PHOSPHODIESTERASE CBUA0032-RELATED"/>
    <property type="match status" value="1"/>
</dbReference>
<evidence type="ECO:0000256" key="2">
    <source>
        <dbReference type="ARBA" id="ARBA00022801"/>
    </source>
</evidence>
<name>A0AB37N7E3_LISMN</name>
<evidence type="ECO:0000256" key="1">
    <source>
        <dbReference type="ARBA" id="ARBA00022723"/>
    </source>
</evidence>
<comment type="similarity">
    <text evidence="4">Belongs to the cyclic nucleotide phosphodiesterase class-III family.</text>
</comment>
<dbReference type="Gene3D" id="3.60.21.10">
    <property type="match status" value="1"/>
</dbReference>
<dbReference type="Gene3D" id="1.10.246.180">
    <property type="match status" value="1"/>
</dbReference>
<evidence type="ECO:0000259" key="7">
    <source>
        <dbReference type="Pfam" id="PF17839"/>
    </source>
</evidence>
<feature type="domain" description="Cyclic nucleotide phosphodiesterase C-terminal" evidence="7">
    <location>
        <begin position="336"/>
        <end position="431"/>
    </location>
</feature>
<feature type="signal peptide" evidence="5">
    <location>
        <begin position="1"/>
        <end position="28"/>
    </location>
</feature>
<dbReference type="GO" id="GO:0046872">
    <property type="term" value="F:metal ion binding"/>
    <property type="evidence" value="ECO:0007669"/>
    <property type="project" value="UniProtKB-KW"/>
</dbReference>
<dbReference type="EC" id="3.1.4.53" evidence="8"/>
<reference evidence="8 9" key="1">
    <citation type="journal article" date="2018" name="BMC Genomics">
        <title>Genes significantly associated with lineage II food isolates of Listeria monocytogenes.</title>
        <authorList>
            <person name="Pirone-Davies C."/>
            <person name="Chen Y."/>
            <person name="Pightling A."/>
            <person name="Ryan G."/>
            <person name="Wang Y."/>
            <person name="Yao K."/>
            <person name="Hoffmann M."/>
            <person name="Allard M.W."/>
        </authorList>
    </citation>
    <scope>NUCLEOTIDE SEQUENCE [LARGE SCALE GENOMIC DNA]</scope>
    <source>
        <strain evidence="8 9">PNUSAL000190</strain>
    </source>
</reference>
<dbReference type="InterPro" id="IPR029052">
    <property type="entry name" value="Metallo-depent_PP-like"/>
</dbReference>
<keyword evidence="3" id="KW-0408">Iron</keyword>
<gene>
    <name evidence="8" type="primary">cpda_2</name>
    <name evidence="8" type="ORF">DYZ50_01646</name>
</gene>
<evidence type="ECO:0000313" key="8">
    <source>
        <dbReference type="EMBL" id="RJZ21186.1"/>
    </source>
</evidence>
<protein>
    <submittedName>
        <fullName evidence="8">3',5'-cyclic adenosine monophosphate phosphodiesterase CpdA</fullName>
        <ecNumber evidence="8">3.1.4.53</ecNumber>
    </submittedName>
</protein>
<evidence type="ECO:0000259" key="6">
    <source>
        <dbReference type="Pfam" id="PF00149"/>
    </source>
</evidence>
<dbReference type="InterPro" id="IPR040869">
    <property type="entry name" value="CNP_C"/>
</dbReference>
<dbReference type="Pfam" id="PF00149">
    <property type="entry name" value="Metallophos"/>
    <property type="match status" value="1"/>
</dbReference>
<keyword evidence="2 8" id="KW-0378">Hydrolase</keyword>
<dbReference type="CDD" id="cd00838">
    <property type="entry name" value="MPP_superfamily"/>
    <property type="match status" value="1"/>
</dbReference>
<dbReference type="EMBL" id="QXKO01000004">
    <property type="protein sequence ID" value="RJZ21186.1"/>
    <property type="molecule type" value="Genomic_DNA"/>
</dbReference>
<keyword evidence="1" id="KW-0479">Metal-binding</keyword>
<proteinExistence type="inferred from homology"/>
<evidence type="ECO:0000256" key="4">
    <source>
        <dbReference type="ARBA" id="ARBA00025742"/>
    </source>
</evidence>
<evidence type="ECO:0000256" key="5">
    <source>
        <dbReference type="SAM" id="SignalP"/>
    </source>
</evidence>
<dbReference type="GO" id="GO:0004115">
    <property type="term" value="F:3',5'-cyclic-AMP phosphodiesterase activity"/>
    <property type="evidence" value="ECO:0007669"/>
    <property type="project" value="UniProtKB-EC"/>
</dbReference>
<dbReference type="AlphaFoldDB" id="A0AB37N7E3"/>
<dbReference type="InterPro" id="IPR012365">
    <property type="entry name" value="Pesteras_lmo2642"/>
</dbReference>
<organism evidence="8 9">
    <name type="scientific">Listeria monocytogenes</name>
    <dbReference type="NCBI Taxonomy" id="1639"/>
    <lineage>
        <taxon>Bacteria</taxon>
        <taxon>Bacillati</taxon>
        <taxon>Bacillota</taxon>
        <taxon>Bacilli</taxon>
        <taxon>Bacillales</taxon>
        <taxon>Listeriaceae</taxon>
        <taxon>Listeria</taxon>
    </lineage>
</organism>
<dbReference type="InterPro" id="IPR050884">
    <property type="entry name" value="CNP_phosphodiesterase-III"/>
</dbReference>
<accession>A0AB37N7E3</accession>
<sequence>MINVIRFFKIVTPILLSISLVACSSASGKTEKITAPIEKDRNLSMVVTTDVHYFAPSLTDNGKAFEKYVAAGDGKQLAYSDEITDAFLADVESKKTDVLIISGDLTNNGEKTSHEELAKKLTQVEKNGTQVFVVPGNHDINNPWARKFEKDKQLPTDTISPTDFSKIYGDFGYEDAISSDEFSLSYLAAPSSKVWLLMLDTAIYKTNMQQGNPTTEGGLTAGTLDWIKESSALAKKNGAKLIPVLHHNLTDHNDVIQKGYTINYNQQVIDALTEGAMDFSLSGHIHTQNIRSAKSTDGKEITDIVTNALSVFPHKYGNITYSAKNKNFTYQSQKLDMEAWAKAQGSTDENLLNFDQFDYETFYNSGYDKAMMDLMTDESYDKYNQADKEKMADTMGLNNMYFFAGTAPPKSDGMALWDSAPNSFLKDYVLSSSNPPKKSNDYYVSP</sequence>
<dbReference type="Pfam" id="PF17839">
    <property type="entry name" value="CNP_C_terminal"/>
    <property type="match status" value="1"/>
</dbReference>
<comment type="caution">
    <text evidence="8">The sequence shown here is derived from an EMBL/GenBank/DDBJ whole genome shotgun (WGS) entry which is preliminary data.</text>
</comment>
<evidence type="ECO:0000256" key="3">
    <source>
        <dbReference type="ARBA" id="ARBA00023004"/>
    </source>
</evidence>
<dbReference type="PANTHER" id="PTHR42988">
    <property type="entry name" value="PHOSPHOHYDROLASE"/>
    <property type="match status" value="1"/>
</dbReference>
<keyword evidence="5" id="KW-0732">Signal</keyword>
<dbReference type="Proteomes" id="UP000285054">
    <property type="component" value="Unassembled WGS sequence"/>
</dbReference>